<evidence type="ECO:0000313" key="2">
    <source>
        <dbReference type="EMBL" id="KAF2311112.1"/>
    </source>
</evidence>
<name>A0A6A6MBN6_HEVBR</name>
<accession>A0A6A6MBN6</accession>
<gene>
    <name evidence="2" type="ORF">GH714_019551</name>
</gene>
<dbReference type="Proteomes" id="UP000467840">
    <property type="component" value="Chromosome 14"/>
</dbReference>
<evidence type="ECO:0000313" key="3">
    <source>
        <dbReference type="Proteomes" id="UP000467840"/>
    </source>
</evidence>
<dbReference type="AlphaFoldDB" id="A0A6A6MBN6"/>
<evidence type="ECO:0000256" key="1">
    <source>
        <dbReference type="SAM" id="MobiDB-lite"/>
    </source>
</evidence>
<sequence length="261" mass="28747">MEELINKKRVREEAELDFPEVKKIRDDLLSILDESDPDPTTQDLDSVMKSFEEEISASSSPVVVVDLTSDSGESQPELGYLLEASDDELGLPPSSVTSSGEENKNEVTELVRVDSVDSSENGGFWGFDDQIPSYDSFELGVSENYNAEYAAFDDGLFEYSNGEGGPSGTPEGIPSPEVVGDAEDALTRPQMPLPPSFLIPLAHKALMLIWLGITIEDNYDLNGVLAKKILLPDDRRRFNREDDDDLILKMASYNLEALSTT</sequence>
<dbReference type="EMBL" id="JAAGAX010000006">
    <property type="protein sequence ID" value="KAF2311112.1"/>
    <property type="molecule type" value="Genomic_DNA"/>
</dbReference>
<dbReference type="PANTHER" id="PTHR34539:SF19">
    <property type="entry name" value="T6J4.11 PROTEIN"/>
    <property type="match status" value="1"/>
</dbReference>
<dbReference type="PANTHER" id="PTHR34539">
    <property type="entry name" value="T6J4.11 PROTEIN"/>
    <property type="match status" value="1"/>
</dbReference>
<feature type="region of interest" description="Disordered" evidence="1">
    <location>
        <begin position="68"/>
        <end position="105"/>
    </location>
</feature>
<organism evidence="2 3">
    <name type="scientific">Hevea brasiliensis</name>
    <name type="common">Para rubber tree</name>
    <name type="synonym">Siphonia brasiliensis</name>
    <dbReference type="NCBI Taxonomy" id="3981"/>
    <lineage>
        <taxon>Eukaryota</taxon>
        <taxon>Viridiplantae</taxon>
        <taxon>Streptophyta</taxon>
        <taxon>Embryophyta</taxon>
        <taxon>Tracheophyta</taxon>
        <taxon>Spermatophyta</taxon>
        <taxon>Magnoliopsida</taxon>
        <taxon>eudicotyledons</taxon>
        <taxon>Gunneridae</taxon>
        <taxon>Pentapetalae</taxon>
        <taxon>rosids</taxon>
        <taxon>fabids</taxon>
        <taxon>Malpighiales</taxon>
        <taxon>Euphorbiaceae</taxon>
        <taxon>Crotonoideae</taxon>
        <taxon>Micrandreae</taxon>
        <taxon>Hevea</taxon>
    </lineage>
</organism>
<proteinExistence type="predicted"/>
<keyword evidence="3" id="KW-1185">Reference proteome</keyword>
<reference evidence="2 3" key="1">
    <citation type="journal article" date="2020" name="Mol. Plant">
        <title>The Chromosome-Based Rubber Tree Genome Provides New Insights into Spurge Genome Evolution and Rubber Biosynthesis.</title>
        <authorList>
            <person name="Liu J."/>
            <person name="Shi C."/>
            <person name="Shi C.C."/>
            <person name="Li W."/>
            <person name="Zhang Q.J."/>
            <person name="Zhang Y."/>
            <person name="Li K."/>
            <person name="Lu H.F."/>
            <person name="Shi C."/>
            <person name="Zhu S.T."/>
            <person name="Xiao Z.Y."/>
            <person name="Nan H."/>
            <person name="Yue Y."/>
            <person name="Zhu X.G."/>
            <person name="Wu Y."/>
            <person name="Hong X.N."/>
            <person name="Fan G.Y."/>
            <person name="Tong Y."/>
            <person name="Zhang D."/>
            <person name="Mao C.L."/>
            <person name="Liu Y.L."/>
            <person name="Hao S.J."/>
            <person name="Liu W.Q."/>
            <person name="Lv M.Q."/>
            <person name="Zhang H.B."/>
            <person name="Liu Y."/>
            <person name="Hu-Tang G.R."/>
            <person name="Wang J.P."/>
            <person name="Wang J.H."/>
            <person name="Sun Y.H."/>
            <person name="Ni S.B."/>
            <person name="Chen W.B."/>
            <person name="Zhang X.C."/>
            <person name="Jiao Y.N."/>
            <person name="Eichler E.E."/>
            <person name="Li G.H."/>
            <person name="Liu X."/>
            <person name="Gao L.Z."/>
        </authorList>
    </citation>
    <scope>NUCLEOTIDE SEQUENCE [LARGE SCALE GENOMIC DNA]</scope>
    <source>
        <strain evidence="3">cv. GT1</strain>
        <tissue evidence="2">Leaf</tissue>
    </source>
</reference>
<comment type="caution">
    <text evidence="2">The sequence shown here is derived from an EMBL/GenBank/DDBJ whole genome shotgun (WGS) entry which is preliminary data.</text>
</comment>
<protein>
    <submittedName>
        <fullName evidence="2">Uncharacterized protein</fullName>
    </submittedName>
</protein>